<reference evidence="1 2" key="1">
    <citation type="submission" date="2016-10" db="EMBL/GenBank/DDBJ databases">
        <authorList>
            <person name="de Groot N.N."/>
        </authorList>
    </citation>
    <scope>NUCLEOTIDE SEQUENCE [LARGE SCALE GENOMIC DNA]</scope>
    <source>
        <strain evidence="1 2">DSM 26515</strain>
    </source>
</reference>
<sequence>MDRMKLSDHFKAASSTGATISTEKLVALLKKLPGKEVPVVYDGKGCFALIDLTKELARK</sequence>
<name>A0A1H6VLG2_9GAMM</name>
<dbReference type="AlphaFoldDB" id="A0A1H6VLG2"/>
<evidence type="ECO:0000313" key="2">
    <source>
        <dbReference type="Proteomes" id="UP000199420"/>
    </source>
</evidence>
<gene>
    <name evidence="1" type="ORF">SAMN04487997_2346</name>
</gene>
<keyword evidence="2" id="KW-1185">Reference proteome</keyword>
<dbReference type="EMBL" id="FNYC01000004">
    <property type="protein sequence ID" value="SEJ05499.1"/>
    <property type="molecule type" value="Genomic_DNA"/>
</dbReference>
<accession>A0A1H6VLG2</accession>
<protein>
    <submittedName>
        <fullName evidence="1">Uncharacterized protein</fullName>
    </submittedName>
</protein>
<dbReference type="Proteomes" id="UP000199420">
    <property type="component" value="Unassembled WGS sequence"/>
</dbReference>
<evidence type="ECO:0000313" key="1">
    <source>
        <dbReference type="EMBL" id="SEJ05499.1"/>
    </source>
</evidence>
<proteinExistence type="predicted"/>
<organism evidence="1 2">
    <name type="scientific">Frateuria terrea</name>
    <dbReference type="NCBI Taxonomy" id="529704"/>
    <lineage>
        <taxon>Bacteria</taxon>
        <taxon>Pseudomonadati</taxon>
        <taxon>Pseudomonadota</taxon>
        <taxon>Gammaproteobacteria</taxon>
        <taxon>Lysobacterales</taxon>
        <taxon>Rhodanobacteraceae</taxon>
        <taxon>Frateuria</taxon>
    </lineage>
</organism>